<dbReference type="OrthoDB" id="9759996at2"/>
<dbReference type="AlphaFoldDB" id="A0A1E7Q5K3"/>
<dbReference type="Pfam" id="PF11739">
    <property type="entry name" value="YdbH-like"/>
    <property type="match status" value="1"/>
</dbReference>
<organism evidence="1 2">
    <name type="scientific">Rheinheimera salexigens</name>
    <dbReference type="NCBI Taxonomy" id="1628148"/>
    <lineage>
        <taxon>Bacteria</taxon>
        <taxon>Pseudomonadati</taxon>
        <taxon>Pseudomonadota</taxon>
        <taxon>Gammaproteobacteria</taxon>
        <taxon>Chromatiales</taxon>
        <taxon>Chromatiaceae</taxon>
        <taxon>Rheinheimera</taxon>
    </lineage>
</organism>
<name>A0A1E7Q5K3_9GAMM</name>
<evidence type="ECO:0000313" key="2">
    <source>
        <dbReference type="Proteomes" id="UP000242258"/>
    </source>
</evidence>
<dbReference type="STRING" id="1628148.BI198_07695"/>
<sequence>MFKLVKILFIVVLLLALSLMAGYGYLQHKLNSLPITNLKYDISEMGLKQISFSQLSFTLHQPELDIELQNLTINWQWQSVLSPRLDLITLKQGKLALKQWPEATEPAESSNNEFSLPQQWKLPDTLPNRVKLNNVQLQLPCAKQQCTYLVNTELSKTAQLVDYRIQLAESAQPDITRVTLSGQVNTENELPEVNTELNIDDTIVLTLHQQLAQTVNILSANSNIALNAKPVSPWLQQQLTKWQIDMPTQAVEQFTAPVNIQSQAQLSIPLPLHKEDWRQQLSGNWQLNANLPTELSIPNIGLLKGDLKAELSLTQGKVTNYQLQSALMLSQTKFSHNFKPFGIAIEDIMLEVNADGSAQPSLDALPLIVNIKTVGATKAEVSSNVIVNASENFSVQLHNAKLKLQQQALNYQLSAEQQVAVTKLALNAKFSALWQAATWQLDLSQLDANIASVKYDDITAQQVKLTLQPSQFSSVQDLTLSSSVRLDIATLLQPELLPQRWQYQAKLSGNINQLSLDGRLENAANLAVSHQASYNPQDIKVQWQLDDIFILGGNPLAASFKQWPALLEFSRGKILANGSVDVNKGQALIKANINFNELSGIYDRSVFKALSADMHLEYSANSIYIEIPQAKLAEFSQGVELGPVMFSASYQANTTELLAGVVDLQQLDIAAMGGKVTANPVKLDFSQPQQVITLQLDKIELAKILQQHPTSDLKGNGRISGTIPLLISRSGVSVEKGHIAAESPGGALQYRPPAASSMAAGNQGMKVVLEALDNFQYSVLSSNVSYDTNGRLFLALSIQGKNPTLEQGRAINFNINLEEDIPALITSMQLSSQISEKIKRRVQQRLQQKAAKASNGESP</sequence>
<reference evidence="2" key="1">
    <citation type="submission" date="2016-09" db="EMBL/GenBank/DDBJ databases">
        <authorList>
            <person name="Wan X."/>
            <person name="Hou S."/>
        </authorList>
    </citation>
    <scope>NUCLEOTIDE SEQUENCE [LARGE SCALE GENOMIC DNA]</scope>
    <source>
        <strain evidence="2">KH87</strain>
    </source>
</reference>
<protein>
    <submittedName>
        <fullName evidence="1">Uncharacterized protein</fullName>
    </submittedName>
</protein>
<comment type="caution">
    <text evidence="1">The sequence shown here is derived from an EMBL/GenBank/DDBJ whole genome shotgun (WGS) entry which is preliminary data.</text>
</comment>
<dbReference type="EMBL" id="MKEK01000001">
    <property type="protein sequence ID" value="OEY69462.1"/>
    <property type="molecule type" value="Genomic_DNA"/>
</dbReference>
<keyword evidence="2" id="KW-1185">Reference proteome</keyword>
<evidence type="ECO:0000313" key="1">
    <source>
        <dbReference type="EMBL" id="OEY69462.1"/>
    </source>
</evidence>
<dbReference type="InterPro" id="IPR021730">
    <property type="entry name" value="YdbH"/>
</dbReference>
<proteinExistence type="predicted"/>
<accession>A0A1E7Q5K3</accession>
<dbReference type="Proteomes" id="UP000242258">
    <property type="component" value="Unassembled WGS sequence"/>
</dbReference>
<dbReference type="RefSeq" id="WP_070049028.1">
    <property type="nucleotide sequence ID" value="NZ_CBCSDO010000005.1"/>
</dbReference>
<gene>
    <name evidence="1" type="ORF">BI198_07695</name>
</gene>